<dbReference type="RefSeq" id="WP_077591270.1">
    <property type="nucleotide sequence ID" value="NZ_CP019641.1"/>
</dbReference>
<organism evidence="1 2">
    <name type="scientific">Planococcus lenghuensis</name>
    <dbReference type="NCBI Taxonomy" id="2213202"/>
    <lineage>
        <taxon>Bacteria</taxon>
        <taxon>Bacillati</taxon>
        <taxon>Bacillota</taxon>
        <taxon>Bacilli</taxon>
        <taxon>Bacillales</taxon>
        <taxon>Caryophanaceae</taxon>
        <taxon>Planococcus</taxon>
    </lineage>
</organism>
<keyword evidence="1" id="KW-0614">Plasmid</keyword>
<reference evidence="1 2" key="1">
    <citation type="submission" date="2017-02" db="EMBL/GenBank/DDBJ databases">
        <title>The complete genomic sequence of a novel cold adapted crude oil-degrading bacterium Planococcus qaidamina Y42.</title>
        <authorList>
            <person name="Yang R."/>
        </authorList>
    </citation>
    <scope>NUCLEOTIDE SEQUENCE [LARGE SCALE GENOMIC DNA]</scope>
    <source>
        <strain evidence="1 2">Y42</strain>
        <plasmid evidence="1 2">unnamed1</plasmid>
    </source>
</reference>
<keyword evidence="2" id="KW-1185">Reference proteome</keyword>
<evidence type="ECO:0000313" key="2">
    <source>
        <dbReference type="Proteomes" id="UP000188184"/>
    </source>
</evidence>
<name>A0A1Q2L4M6_9BACL</name>
<dbReference type="AlphaFoldDB" id="A0A1Q2L4M6"/>
<dbReference type="EMBL" id="CP019641">
    <property type="protein sequence ID" value="AQQ55408.1"/>
    <property type="molecule type" value="Genomic_DNA"/>
</dbReference>
<accession>A0A1Q2L4M6</accession>
<gene>
    <name evidence="1" type="ORF">B0X71_19770</name>
</gene>
<evidence type="ECO:0000313" key="1">
    <source>
        <dbReference type="EMBL" id="AQQ55408.1"/>
    </source>
</evidence>
<protein>
    <submittedName>
        <fullName evidence="1">Uncharacterized protein</fullName>
    </submittedName>
</protein>
<dbReference type="KEGG" id="pmar:B0X71_19770"/>
<sequence length="94" mass="11458">MERQVDKQLKIEIEKFKKKLFEVEYVNSEVWHEFYQFILLSYECERKNRYSVSDISEILRPHEQRGYIATIYAHGLYMVAMSNNIRIYKNGFNP</sequence>
<geneLocation type="plasmid" evidence="1 2">
    <name>unnamed1</name>
</geneLocation>
<proteinExistence type="predicted"/>
<dbReference type="Proteomes" id="UP000188184">
    <property type="component" value="Plasmid unnamed1"/>
</dbReference>